<comment type="caution">
    <text evidence="1">The sequence shown here is derived from an EMBL/GenBank/DDBJ whole genome shotgun (WGS) entry which is preliminary data.</text>
</comment>
<dbReference type="AlphaFoldDB" id="A0A3S2W885"/>
<organism evidence="1 2">
    <name type="scientific">Methylobacterium oryzihabitans</name>
    <dbReference type="NCBI Taxonomy" id="2499852"/>
    <lineage>
        <taxon>Bacteria</taxon>
        <taxon>Pseudomonadati</taxon>
        <taxon>Pseudomonadota</taxon>
        <taxon>Alphaproteobacteria</taxon>
        <taxon>Hyphomicrobiales</taxon>
        <taxon>Methylobacteriaceae</taxon>
        <taxon>Methylobacterium</taxon>
    </lineage>
</organism>
<evidence type="ECO:0000313" key="2">
    <source>
        <dbReference type="Proteomes" id="UP000286997"/>
    </source>
</evidence>
<evidence type="ECO:0000313" key="1">
    <source>
        <dbReference type="EMBL" id="RVU16136.1"/>
    </source>
</evidence>
<dbReference type="CDD" id="cd02440">
    <property type="entry name" value="AdoMet_MTases"/>
    <property type="match status" value="1"/>
</dbReference>
<accession>A0A3S2W885</accession>
<dbReference type="Proteomes" id="UP000286997">
    <property type="component" value="Unassembled WGS sequence"/>
</dbReference>
<dbReference type="SUPFAM" id="SSF53335">
    <property type="entry name" value="S-adenosyl-L-methionine-dependent methyltransferases"/>
    <property type="match status" value="1"/>
</dbReference>
<protein>
    <submittedName>
        <fullName evidence="1">Methionine biosynthesis protein MetW</fullName>
    </submittedName>
</protein>
<reference evidence="1 2" key="1">
    <citation type="submission" date="2019-01" db="EMBL/GenBank/DDBJ databases">
        <authorList>
            <person name="Chen W.-M."/>
        </authorList>
    </citation>
    <scope>NUCLEOTIDE SEQUENCE [LARGE SCALE GENOMIC DNA]</scope>
    <source>
        <strain evidence="1 2">TER-1</strain>
    </source>
</reference>
<dbReference type="InterPro" id="IPR010743">
    <property type="entry name" value="Methionine_synth_MetW"/>
</dbReference>
<sequence>MSAVDATVAPADLPQEPGLGQGRIDHLVVLGLVEPGARVLDVGCGDGSLLALLRDRRGVSGRGIELSREGVNACLAHGLSVIQGDADTDLAAYPDDAFDYVILSQTIQATRHPKVVLEHLLRIGRRAIVSFPNFGHWRIRTELLLRGRMPVTEYLPDTWYETPNIHHCTIRDFVGLCRLVGARIEKATALDASGHPMRFSLPWWAWNLAGAQGVFLLRRGSGR</sequence>
<dbReference type="Gene3D" id="3.40.50.150">
    <property type="entry name" value="Vaccinia Virus protein VP39"/>
    <property type="match status" value="1"/>
</dbReference>
<gene>
    <name evidence="1" type="primary">metW</name>
    <name evidence="1" type="ORF">EOE48_17425</name>
</gene>
<dbReference type="EMBL" id="SACP01000017">
    <property type="protein sequence ID" value="RVU16136.1"/>
    <property type="molecule type" value="Genomic_DNA"/>
</dbReference>
<keyword evidence="2" id="KW-1185">Reference proteome</keyword>
<name>A0A3S2W885_9HYPH</name>
<proteinExistence type="predicted"/>
<dbReference type="Pfam" id="PF07021">
    <property type="entry name" value="MetW"/>
    <property type="match status" value="1"/>
</dbReference>
<dbReference type="OrthoDB" id="9792690at2"/>
<dbReference type="RefSeq" id="WP_127731433.1">
    <property type="nucleotide sequence ID" value="NZ_SACP01000017.1"/>
</dbReference>
<dbReference type="NCBIfam" id="TIGR02081">
    <property type="entry name" value="metW"/>
    <property type="match status" value="1"/>
</dbReference>
<dbReference type="InterPro" id="IPR029063">
    <property type="entry name" value="SAM-dependent_MTases_sf"/>
</dbReference>